<keyword evidence="2" id="KW-1185">Reference proteome</keyword>
<protein>
    <submittedName>
        <fullName evidence="1">Uncharacterized protein</fullName>
    </submittedName>
</protein>
<dbReference type="Proteomes" id="UP001058553">
    <property type="component" value="Chromosome"/>
</dbReference>
<reference evidence="1" key="1">
    <citation type="submission" date="2022-07" db="EMBL/GenBank/DDBJ databases">
        <title>Genetic diversity of Erwinia pyrifoliae.</title>
        <authorList>
            <person name="Park D.S."/>
            <person name="Ham H."/>
        </authorList>
    </citation>
    <scope>NUCLEOTIDE SEQUENCE</scope>
    <source>
        <strain evidence="1">CP201486</strain>
    </source>
</reference>
<evidence type="ECO:0000313" key="1">
    <source>
        <dbReference type="EMBL" id="UWS32327.1"/>
    </source>
</evidence>
<dbReference type="RefSeq" id="WP_041474017.1">
    <property type="nucleotide sequence ID" value="NZ_CP023567.1"/>
</dbReference>
<gene>
    <name evidence="1" type="ORF">NYP84_11745</name>
</gene>
<dbReference type="EMBL" id="CP103445">
    <property type="protein sequence ID" value="UWS32327.1"/>
    <property type="molecule type" value="Genomic_DNA"/>
</dbReference>
<name>A0ABY5X5A4_ERWPY</name>
<proteinExistence type="predicted"/>
<sequence length="119" mass="12995">MMNNAIAGSSQASQAGEVTFENVQATPYQSNILNNIASAMSEYGLCPLQDNAQERVRNGKTNSSTSCDHKIQGTSGVEGEAALNDNLSKKIEFVLNDSAEVQQRQQRIIDNLEYVLRKS</sequence>
<accession>A0ABY5X5A4</accession>
<dbReference type="GeneID" id="92236439"/>
<organism evidence="1 2">
    <name type="scientific">Erwinia pyrifoliae</name>
    <dbReference type="NCBI Taxonomy" id="79967"/>
    <lineage>
        <taxon>Bacteria</taxon>
        <taxon>Pseudomonadati</taxon>
        <taxon>Pseudomonadota</taxon>
        <taxon>Gammaproteobacteria</taxon>
        <taxon>Enterobacterales</taxon>
        <taxon>Erwiniaceae</taxon>
        <taxon>Erwinia</taxon>
    </lineage>
</organism>
<evidence type="ECO:0000313" key="2">
    <source>
        <dbReference type="Proteomes" id="UP001058553"/>
    </source>
</evidence>